<dbReference type="Proteomes" id="UP000217979">
    <property type="component" value="Chromosome"/>
</dbReference>
<evidence type="ECO:0000313" key="2">
    <source>
        <dbReference type="EMBL" id="ATF92931.1"/>
    </source>
</evidence>
<dbReference type="AlphaFoldDB" id="A0A291DYQ7"/>
<dbReference type="Gene3D" id="2.60.40.2040">
    <property type="entry name" value="CFA/I fimbrial subunit E, pilin domain"/>
    <property type="match status" value="1"/>
</dbReference>
<keyword evidence="1" id="KW-0732">Signal</keyword>
<name>A0A291DYQ7_9ENTR</name>
<evidence type="ECO:0000313" key="3">
    <source>
        <dbReference type="Proteomes" id="UP000217979"/>
    </source>
</evidence>
<dbReference type="InterPro" id="IPR007540">
    <property type="entry name" value="Fimbrial_CS1-type"/>
</dbReference>
<dbReference type="RefSeq" id="WP_061273791.1">
    <property type="nucleotide sequence ID" value="NZ_CP023525.1"/>
</dbReference>
<evidence type="ECO:0000256" key="1">
    <source>
        <dbReference type="SAM" id="SignalP"/>
    </source>
</evidence>
<feature type="chain" id="PRO_5012968196" evidence="1">
    <location>
        <begin position="22"/>
        <end position="162"/>
    </location>
</feature>
<dbReference type="Pfam" id="PF04449">
    <property type="entry name" value="Fimbrial_CS1"/>
    <property type="match status" value="1"/>
</dbReference>
<reference evidence="2 3" key="1">
    <citation type="submission" date="2017-09" db="EMBL/GenBank/DDBJ databases">
        <title>FDA dAtabase for Regulatory Grade micrObial Sequences (FDA-ARGOS): Supporting development and validation of Infectious Disease Dx tests.</title>
        <authorList>
            <person name="Minogue T."/>
            <person name="Wolcott M."/>
            <person name="Wasieloski L."/>
            <person name="Aguilar W."/>
            <person name="Moore D."/>
            <person name="Tallon L."/>
            <person name="Sadzewicz L."/>
            <person name="Ott S."/>
            <person name="Zhao X."/>
            <person name="Nagaraj S."/>
            <person name="Vavikolanu K."/>
            <person name="Aluvathingal J."/>
            <person name="Nadendla S."/>
            <person name="Sichtig H."/>
        </authorList>
    </citation>
    <scope>NUCLEOTIDE SEQUENCE [LARGE SCALE GENOMIC DNA]</scope>
    <source>
        <strain evidence="2 3">FDAARGOS_392</strain>
    </source>
</reference>
<dbReference type="GO" id="GO:0009289">
    <property type="term" value="C:pilus"/>
    <property type="evidence" value="ECO:0007669"/>
    <property type="project" value="InterPro"/>
</dbReference>
<gene>
    <name evidence="2" type="ORF">CO704_12885</name>
</gene>
<protein>
    <submittedName>
        <fullName evidence="2">Fimbrial assembly protein</fullName>
    </submittedName>
</protein>
<proteinExistence type="predicted"/>
<organism evidence="2 3">
    <name type="scientific">Cedecea neteri</name>
    <dbReference type="NCBI Taxonomy" id="158822"/>
    <lineage>
        <taxon>Bacteria</taxon>
        <taxon>Pseudomonadati</taxon>
        <taxon>Pseudomonadota</taxon>
        <taxon>Gammaproteobacteria</taxon>
        <taxon>Enterobacterales</taxon>
        <taxon>Enterobacteriaceae</taxon>
        <taxon>Cedecea</taxon>
    </lineage>
</organism>
<dbReference type="EMBL" id="CP023525">
    <property type="protein sequence ID" value="ATF92931.1"/>
    <property type="molecule type" value="Genomic_DNA"/>
</dbReference>
<feature type="signal peptide" evidence="1">
    <location>
        <begin position="1"/>
        <end position="21"/>
    </location>
</feature>
<accession>A0A291DYQ7</accession>
<sequence length="162" mass="16844">MHAKKMTLLAALLAAASVANADTPQVNFNVEAVIPATDFYVTPVNGWDAQTQQMTWNTANDSLNAFSQQLQMKNNSGGIQAYLAGQPVLSSASGTDTIDLQVNIAGKLLPVSSGSPVTLYTEGEAATEKTATMTVSQVSGGKPAAGTYMGNVTLMFDTVAKP</sequence>